<dbReference type="RefSeq" id="WP_276092800.1">
    <property type="nucleotide sequence ID" value="NZ_JARJBC010000003.1"/>
</dbReference>
<evidence type="ECO:0000256" key="1">
    <source>
        <dbReference type="SAM" id="MobiDB-lite"/>
    </source>
</evidence>
<organism evidence="2 3">
    <name type="scientific">Streptomyces silvisoli</name>
    <dbReference type="NCBI Taxonomy" id="3034235"/>
    <lineage>
        <taxon>Bacteria</taxon>
        <taxon>Bacillati</taxon>
        <taxon>Actinomycetota</taxon>
        <taxon>Actinomycetes</taxon>
        <taxon>Kitasatosporales</taxon>
        <taxon>Streptomycetaceae</taxon>
        <taxon>Streptomyces</taxon>
    </lineage>
</organism>
<comment type="caution">
    <text evidence="2">The sequence shown here is derived from an EMBL/GenBank/DDBJ whole genome shotgun (WGS) entry which is preliminary data.</text>
</comment>
<feature type="region of interest" description="Disordered" evidence="1">
    <location>
        <begin position="37"/>
        <end position="68"/>
    </location>
</feature>
<feature type="compositionally biased region" description="Low complexity" evidence="1">
    <location>
        <begin position="58"/>
        <end position="68"/>
    </location>
</feature>
<protein>
    <recommendedName>
        <fullName evidence="4">DUF2613 family protein</fullName>
    </recommendedName>
</protein>
<evidence type="ECO:0000313" key="2">
    <source>
        <dbReference type="EMBL" id="MDF3289164.1"/>
    </source>
</evidence>
<keyword evidence="3" id="KW-1185">Reference proteome</keyword>
<reference evidence="2 3" key="1">
    <citation type="submission" date="2023-03" db="EMBL/GenBank/DDBJ databases">
        <title>Draft genome sequence of Streptomyces sp. RB6PN23 isolated from peat swamp forest in Thailand.</title>
        <authorList>
            <person name="Klaysubun C."/>
            <person name="Duangmal K."/>
        </authorList>
    </citation>
    <scope>NUCLEOTIDE SEQUENCE [LARGE SCALE GENOMIC DNA]</scope>
    <source>
        <strain evidence="2 3">RB6PN23</strain>
    </source>
</reference>
<dbReference type="Proteomes" id="UP001216579">
    <property type="component" value="Unassembled WGS sequence"/>
</dbReference>
<evidence type="ECO:0008006" key="4">
    <source>
        <dbReference type="Google" id="ProtNLM"/>
    </source>
</evidence>
<sequence length="68" mass="6873">MIATYSARRTVPALLGFAVALGVAFAASFLVGRSVGPVAPDLRPGPQQSSGDGGMPGMPGMTMEGTHR</sequence>
<name>A0ABT5ZHU6_9ACTN</name>
<accession>A0ABT5ZHU6</accession>
<dbReference type="EMBL" id="JARJBC010000003">
    <property type="protein sequence ID" value="MDF3289164.1"/>
    <property type="molecule type" value="Genomic_DNA"/>
</dbReference>
<evidence type="ECO:0000313" key="3">
    <source>
        <dbReference type="Proteomes" id="UP001216579"/>
    </source>
</evidence>
<proteinExistence type="predicted"/>
<gene>
    <name evidence="2" type="ORF">P3G67_07930</name>
</gene>